<evidence type="ECO:0000313" key="3">
    <source>
        <dbReference type="EMBL" id="PIU99009.1"/>
    </source>
</evidence>
<reference evidence="4" key="1">
    <citation type="submission" date="2017-09" db="EMBL/GenBank/DDBJ databases">
        <title>Depth-based differentiation of microbial function through sediment-hosted aquifers and enrichment of novel symbionts in the deep terrestrial subsurface.</title>
        <authorList>
            <person name="Probst A.J."/>
            <person name="Ladd B."/>
            <person name="Jarett J.K."/>
            <person name="Geller-Mcgrath D.E."/>
            <person name="Sieber C.M.K."/>
            <person name="Emerson J.B."/>
            <person name="Anantharaman K."/>
            <person name="Thomas B.C."/>
            <person name="Malmstrom R."/>
            <person name="Stieglmeier M."/>
            <person name="Klingl A."/>
            <person name="Woyke T."/>
            <person name="Ryan C.M."/>
            <person name="Banfield J.F."/>
        </authorList>
    </citation>
    <scope>NUCLEOTIDE SEQUENCE [LARGE SCALE GENOMIC DNA]</scope>
</reference>
<keyword evidence="1" id="KW-1133">Transmembrane helix</keyword>
<feature type="transmembrane region" description="Helical" evidence="1">
    <location>
        <begin position="9"/>
        <end position="30"/>
    </location>
</feature>
<accession>A0A2M7B7F4</accession>
<dbReference type="Gene3D" id="1.10.101.10">
    <property type="entry name" value="PGBD-like superfamily/PGBD"/>
    <property type="match status" value="1"/>
</dbReference>
<organism evidence="3 4">
    <name type="scientific">Candidatus Wolfebacteria bacterium CG03_land_8_20_14_0_80_39_317</name>
    <dbReference type="NCBI Taxonomy" id="1975068"/>
    <lineage>
        <taxon>Bacteria</taxon>
        <taxon>Candidatus Wolfeibacteriota</taxon>
    </lineage>
</organism>
<dbReference type="InterPro" id="IPR002477">
    <property type="entry name" value="Peptidoglycan-bd-like"/>
</dbReference>
<dbReference type="SUPFAM" id="SSF47090">
    <property type="entry name" value="PGBD-like"/>
    <property type="match status" value="1"/>
</dbReference>
<evidence type="ECO:0000313" key="4">
    <source>
        <dbReference type="Proteomes" id="UP000231704"/>
    </source>
</evidence>
<dbReference type="AlphaFoldDB" id="A0A2M7B7F4"/>
<keyword evidence="1" id="KW-0812">Transmembrane</keyword>
<protein>
    <recommendedName>
        <fullName evidence="2">Peptidoglycan binding-like domain-containing protein</fullName>
    </recommendedName>
</protein>
<dbReference type="Proteomes" id="UP000231704">
    <property type="component" value="Unassembled WGS sequence"/>
</dbReference>
<dbReference type="EMBL" id="PEVI01000001">
    <property type="protein sequence ID" value="PIU99009.1"/>
    <property type="molecule type" value="Genomic_DNA"/>
</dbReference>
<dbReference type="InterPro" id="IPR036366">
    <property type="entry name" value="PGBDSf"/>
</dbReference>
<keyword evidence="1" id="KW-0472">Membrane</keyword>
<comment type="caution">
    <text evidence="3">The sequence shown here is derived from an EMBL/GenBank/DDBJ whole genome shotgun (WGS) entry which is preliminary data.</text>
</comment>
<sequence length="349" mass="39122">MNKRLVKQILYGAGYLAVLFLIVFLVYLIWLKPAPTCFDNKQNQGETGIDCGGPCPPCEIKTLVPLESSWIKYFSSDSQTIIAAEIKNSNLNWGANSFSYTFDVYGENGIKIKSFTKNSFIYGGEIKYLIEPIEVDSKNIADVKISFSNINWKSAEEFPRPIIQLREVKTESAIQDSGGVTVGGFITNNNAFPLSRARIIGFLLNQNNVQISASKTELENIPAFEEKSFKINFPKNISLITAPAQTTPLYNFTRDLTIGSKGEDVKKLQEFLKNEGFFERETTNYFGSVTKNALIQYQKKINISPASGILNSKTRNYINSLKPTTPITPKINLTEIDPSKTKIYVEALR</sequence>
<dbReference type="InterPro" id="IPR036365">
    <property type="entry name" value="PGBD-like_sf"/>
</dbReference>
<gene>
    <name evidence="3" type="ORF">COS60_00015</name>
</gene>
<name>A0A2M7B7F4_9BACT</name>
<evidence type="ECO:0000256" key="1">
    <source>
        <dbReference type="SAM" id="Phobius"/>
    </source>
</evidence>
<proteinExistence type="predicted"/>
<evidence type="ECO:0000259" key="2">
    <source>
        <dbReference type="Pfam" id="PF01471"/>
    </source>
</evidence>
<feature type="domain" description="Peptidoglycan binding-like" evidence="2">
    <location>
        <begin position="262"/>
        <end position="316"/>
    </location>
</feature>
<dbReference type="Pfam" id="PF01471">
    <property type="entry name" value="PG_binding_1"/>
    <property type="match status" value="1"/>
</dbReference>